<dbReference type="SUPFAM" id="SSF53474">
    <property type="entry name" value="alpha/beta-Hydrolases"/>
    <property type="match status" value="1"/>
</dbReference>
<comment type="caution">
    <text evidence="2">The sequence shown here is derived from an EMBL/GenBank/DDBJ whole genome shotgun (WGS) entry which is preliminary data.</text>
</comment>
<feature type="domain" description="Peptidase S9 prolyl oligopeptidase catalytic" evidence="1">
    <location>
        <begin position="146"/>
        <end position="245"/>
    </location>
</feature>
<name>A0A2G2W5W2_CAPBA</name>
<dbReference type="GO" id="GO:0008236">
    <property type="term" value="F:serine-type peptidase activity"/>
    <property type="evidence" value="ECO:0007669"/>
    <property type="project" value="InterPro"/>
</dbReference>
<evidence type="ECO:0000259" key="1">
    <source>
        <dbReference type="Pfam" id="PF00326"/>
    </source>
</evidence>
<dbReference type="InterPro" id="IPR029058">
    <property type="entry name" value="AB_hydrolase_fold"/>
</dbReference>
<dbReference type="GO" id="GO:0006508">
    <property type="term" value="P:proteolysis"/>
    <property type="evidence" value="ECO:0007669"/>
    <property type="project" value="InterPro"/>
</dbReference>
<keyword evidence="3" id="KW-1185">Reference proteome</keyword>
<gene>
    <name evidence="2" type="ORF">CQW23_19469</name>
</gene>
<dbReference type="InterPro" id="IPR001375">
    <property type="entry name" value="Peptidase_S9_cat"/>
</dbReference>
<dbReference type="STRING" id="33114.A0A2G2W5W2"/>
<dbReference type="AlphaFoldDB" id="A0A2G2W5W2"/>
<evidence type="ECO:0000313" key="3">
    <source>
        <dbReference type="Proteomes" id="UP000224567"/>
    </source>
</evidence>
<dbReference type="PANTHER" id="PTHR47381:SF4">
    <property type="entry name" value="PEPTIDASE S9 PROLYL OLIGOPEPTIDASE CATALYTIC DOMAIN-CONTAINING PROTEIN"/>
    <property type="match status" value="1"/>
</dbReference>
<dbReference type="PANTHER" id="PTHR47381">
    <property type="entry name" value="ALPHA/BETA-HYDROLASES SUPERFAMILY PROTEIN"/>
    <property type="match status" value="1"/>
</dbReference>
<reference evidence="2 3" key="1">
    <citation type="journal article" date="2017" name="Genome Biol.">
        <title>New reference genome sequences of hot pepper reveal the massive evolution of plant disease-resistance genes by retroduplication.</title>
        <authorList>
            <person name="Kim S."/>
            <person name="Park J."/>
            <person name="Yeom S.I."/>
            <person name="Kim Y.M."/>
            <person name="Seo E."/>
            <person name="Kim K.T."/>
            <person name="Kim M.S."/>
            <person name="Lee J.M."/>
            <person name="Cheong K."/>
            <person name="Shin H.S."/>
            <person name="Kim S.B."/>
            <person name="Han K."/>
            <person name="Lee J."/>
            <person name="Park M."/>
            <person name="Lee H.A."/>
            <person name="Lee H.Y."/>
            <person name="Lee Y."/>
            <person name="Oh S."/>
            <person name="Lee J.H."/>
            <person name="Choi E."/>
            <person name="Choi E."/>
            <person name="Lee S.E."/>
            <person name="Jeon J."/>
            <person name="Kim H."/>
            <person name="Choi G."/>
            <person name="Song H."/>
            <person name="Lee J."/>
            <person name="Lee S.C."/>
            <person name="Kwon J.K."/>
            <person name="Lee H.Y."/>
            <person name="Koo N."/>
            <person name="Hong Y."/>
            <person name="Kim R.W."/>
            <person name="Kang W.H."/>
            <person name="Huh J.H."/>
            <person name="Kang B.C."/>
            <person name="Yang T.J."/>
            <person name="Lee Y.H."/>
            <person name="Bennetzen J.L."/>
            <person name="Choi D."/>
        </authorList>
    </citation>
    <scope>NUCLEOTIDE SEQUENCE [LARGE SCALE GENOMIC DNA]</scope>
    <source>
        <strain evidence="3">cv. PBC81</strain>
    </source>
</reference>
<protein>
    <recommendedName>
        <fullName evidence="1">Peptidase S9 prolyl oligopeptidase catalytic domain-containing protein</fullName>
    </recommendedName>
</protein>
<sequence length="378" mass="42619">MGTMYMSAQCALFFHVKGLESMASVKLEAAELRSKFLHVLRSRRPSQVPLSVVPGKPVKDPFFQESPKPIFSEAMASCPKEDIPNFKELLQEENFYLTTEEGGQGLLPVLVLSVKESDKKKRPTIVFLHSTHKCKEWLRPLLEGYASRGYIAVAIDSRYHGERATSITTYRDALVSSWKNGDTMPFIFDTVWDLIKLADYLTEREDVDPSKIGITGESLGGMHAWFAAFVDTRYSVVVPIIGVQGFRWAIEHDKWQARVNSIKAVFEEARADLDKSAIDKEIVQKVWDRIAPGLASQFDAPYTVPTIAPRPLLILNGEDDPRCPRGGLEIPESRVCKAYEETNCPQNIKLVAQPGIGHRMTPLMVKEASDWFDRFLKV</sequence>
<dbReference type="Pfam" id="PF00326">
    <property type="entry name" value="Peptidase_S9"/>
    <property type="match status" value="1"/>
</dbReference>
<reference evidence="3" key="2">
    <citation type="journal article" date="2017" name="J. Anim. Genet.">
        <title>Multiple reference genome sequences of hot pepper reveal the massive evolution of plant disease resistance genes by retroduplication.</title>
        <authorList>
            <person name="Kim S."/>
            <person name="Park J."/>
            <person name="Yeom S.-I."/>
            <person name="Kim Y.-M."/>
            <person name="Seo E."/>
            <person name="Kim K.-T."/>
            <person name="Kim M.-S."/>
            <person name="Lee J.M."/>
            <person name="Cheong K."/>
            <person name="Shin H.-S."/>
            <person name="Kim S.-B."/>
            <person name="Han K."/>
            <person name="Lee J."/>
            <person name="Park M."/>
            <person name="Lee H.-A."/>
            <person name="Lee H.-Y."/>
            <person name="Lee Y."/>
            <person name="Oh S."/>
            <person name="Lee J.H."/>
            <person name="Choi E."/>
            <person name="Choi E."/>
            <person name="Lee S.E."/>
            <person name="Jeon J."/>
            <person name="Kim H."/>
            <person name="Choi G."/>
            <person name="Song H."/>
            <person name="Lee J."/>
            <person name="Lee S.-C."/>
            <person name="Kwon J.-K."/>
            <person name="Lee H.-Y."/>
            <person name="Koo N."/>
            <person name="Hong Y."/>
            <person name="Kim R.W."/>
            <person name="Kang W.-H."/>
            <person name="Huh J.H."/>
            <person name="Kang B.-C."/>
            <person name="Yang T.-J."/>
            <person name="Lee Y.-H."/>
            <person name="Bennetzen J.L."/>
            <person name="Choi D."/>
        </authorList>
    </citation>
    <scope>NUCLEOTIDE SEQUENCE [LARGE SCALE GENOMIC DNA]</scope>
    <source>
        <strain evidence="3">cv. PBC81</strain>
    </source>
</reference>
<evidence type="ECO:0000313" key="2">
    <source>
        <dbReference type="EMBL" id="PHT40615.1"/>
    </source>
</evidence>
<dbReference type="EMBL" id="MLFT02000008">
    <property type="protein sequence ID" value="PHT40615.1"/>
    <property type="molecule type" value="Genomic_DNA"/>
</dbReference>
<dbReference type="Gene3D" id="3.40.50.1820">
    <property type="entry name" value="alpha/beta hydrolase"/>
    <property type="match status" value="1"/>
</dbReference>
<proteinExistence type="predicted"/>
<organism evidence="2 3">
    <name type="scientific">Capsicum baccatum</name>
    <name type="common">Peruvian pepper</name>
    <dbReference type="NCBI Taxonomy" id="33114"/>
    <lineage>
        <taxon>Eukaryota</taxon>
        <taxon>Viridiplantae</taxon>
        <taxon>Streptophyta</taxon>
        <taxon>Embryophyta</taxon>
        <taxon>Tracheophyta</taxon>
        <taxon>Spermatophyta</taxon>
        <taxon>Magnoliopsida</taxon>
        <taxon>eudicotyledons</taxon>
        <taxon>Gunneridae</taxon>
        <taxon>Pentapetalae</taxon>
        <taxon>asterids</taxon>
        <taxon>lamiids</taxon>
        <taxon>Solanales</taxon>
        <taxon>Solanaceae</taxon>
        <taxon>Solanoideae</taxon>
        <taxon>Capsiceae</taxon>
        <taxon>Capsicum</taxon>
    </lineage>
</organism>
<dbReference type="OrthoDB" id="2152248at2759"/>
<accession>A0A2G2W5W2</accession>
<dbReference type="Proteomes" id="UP000224567">
    <property type="component" value="Unassembled WGS sequence"/>
</dbReference>